<dbReference type="InterPro" id="IPR011623">
    <property type="entry name" value="7TMR_DISM_rcpt_extracell_dom1"/>
</dbReference>
<feature type="transmembrane region" description="Helical" evidence="1">
    <location>
        <begin position="268"/>
        <end position="286"/>
    </location>
</feature>
<evidence type="ECO:0000313" key="4">
    <source>
        <dbReference type="EMBL" id="HFH30236.1"/>
    </source>
</evidence>
<dbReference type="SMART" id="SM00044">
    <property type="entry name" value="CYCc"/>
    <property type="match status" value="1"/>
</dbReference>
<keyword evidence="2" id="KW-0732">Signal</keyword>
<dbReference type="GO" id="GO:0004016">
    <property type="term" value="F:adenylate cyclase activity"/>
    <property type="evidence" value="ECO:0007669"/>
    <property type="project" value="UniProtKB-ARBA"/>
</dbReference>
<feature type="transmembrane region" description="Helical" evidence="1">
    <location>
        <begin position="351"/>
        <end position="369"/>
    </location>
</feature>
<dbReference type="SUPFAM" id="SSF49785">
    <property type="entry name" value="Galactose-binding domain-like"/>
    <property type="match status" value="1"/>
</dbReference>
<feature type="transmembrane region" description="Helical" evidence="1">
    <location>
        <begin position="381"/>
        <end position="400"/>
    </location>
</feature>
<feature type="transmembrane region" description="Helical" evidence="1">
    <location>
        <begin position="203"/>
        <end position="222"/>
    </location>
</feature>
<name>A0A7C3EB43_9SPIR</name>
<feature type="domain" description="Guanylate cyclase" evidence="3">
    <location>
        <begin position="452"/>
        <end position="578"/>
    </location>
</feature>
<reference evidence="4" key="1">
    <citation type="journal article" date="2020" name="mSystems">
        <title>Genome- and Community-Level Interaction Insights into Carbon Utilization and Element Cycling Functions of Hydrothermarchaeota in Hydrothermal Sediment.</title>
        <authorList>
            <person name="Zhou Z."/>
            <person name="Liu Y."/>
            <person name="Xu W."/>
            <person name="Pan J."/>
            <person name="Luo Z.H."/>
            <person name="Li M."/>
        </authorList>
    </citation>
    <scope>NUCLEOTIDE SEQUENCE [LARGE SCALE GENOMIC DNA]</scope>
    <source>
        <strain evidence="4">SpSt-503</strain>
    </source>
</reference>
<dbReference type="InterPro" id="IPR050697">
    <property type="entry name" value="Adenylyl/Guanylyl_Cyclase_3/4"/>
</dbReference>
<dbReference type="CDD" id="cd07302">
    <property type="entry name" value="CHD"/>
    <property type="match status" value="1"/>
</dbReference>
<dbReference type="SUPFAM" id="SSF55073">
    <property type="entry name" value="Nucleotide cyclase"/>
    <property type="match status" value="1"/>
</dbReference>
<dbReference type="PANTHER" id="PTHR43081">
    <property type="entry name" value="ADENYLATE CYCLASE, TERMINAL-DIFFERENTIATION SPECIFIC-RELATED"/>
    <property type="match status" value="1"/>
</dbReference>
<dbReference type="Gene3D" id="3.30.70.1230">
    <property type="entry name" value="Nucleotide cyclase"/>
    <property type="match status" value="1"/>
</dbReference>
<dbReference type="PROSITE" id="PS50125">
    <property type="entry name" value="GUANYLATE_CYCLASE_2"/>
    <property type="match status" value="1"/>
</dbReference>
<feature type="transmembrane region" description="Helical" evidence="1">
    <location>
        <begin position="293"/>
        <end position="314"/>
    </location>
</feature>
<evidence type="ECO:0000256" key="2">
    <source>
        <dbReference type="SAM" id="SignalP"/>
    </source>
</evidence>
<dbReference type="Pfam" id="PF00211">
    <property type="entry name" value="Guanylate_cyc"/>
    <property type="match status" value="1"/>
</dbReference>
<keyword evidence="1" id="KW-0812">Transmembrane</keyword>
<gene>
    <name evidence="4" type="ORF">ENS59_12150</name>
</gene>
<dbReference type="InterPro" id="IPR029787">
    <property type="entry name" value="Nucleotide_cyclase"/>
</dbReference>
<evidence type="ECO:0000256" key="1">
    <source>
        <dbReference type="SAM" id="Phobius"/>
    </source>
</evidence>
<dbReference type="GO" id="GO:0035556">
    <property type="term" value="P:intracellular signal transduction"/>
    <property type="evidence" value="ECO:0007669"/>
    <property type="project" value="InterPro"/>
</dbReference>
<keyword evidence="1" id="KW-1133">Transmembrane helix</keyword>
<dbReference type="GO" id="GO:0006171">
    <property type="term" value="P:cAMP biosynthetic process"/>
    <property type="evidence" value="ECO:0007669"/>
    <property type="project" value="TreeGrafter"/>
</dbReference>
<dbReference type="EMBL" id="DSVL01000371">
    <property type="protein sequence ID" value="HFH30236.1"/>
    <property type="molecule type" value="Genomic_DNA"/>
</dbReference>
<dbReference type="InterPro" id="IPR001054">
    <property type="entry name" value="A/G_cyclase"/>
</dbReference>
<proteinExistence type="predicted"/>
<keyword evidence="1" id="KW-0472">Membrane</keyword>
<feature type="transmembrane region" description="Helical" evidence="1">
    <location>
        <begin position="229"/>
        <end position="248"/>
    </location>
</feature>
<comment type="caution">
    <text evidence="4">The sequence shown here is derived from an EMBL/GenBank/DDBJ whole genome shotgun (WGS) entry which is preliminary data.</text>
</comment>
<dbReference type="InterPro" id="IPR008979">
    <property type="entry name" value="Galactose-bd-like_sf"/>
</dbReference>
<feature type="transmembrane region" description="Helical" evidence="1">
    <location>
        <begin position="326"/>
        <end position="344"/>
    </location>
</feature>
<dbReference type="Pfam" id="PF07695">
    <property type="entry name" value="7TMR-DISM_7TM"/>
    <property type="match status" value="1"/>
</dbReference>
<feature type="signal peptide" evidence="2">
    <location>
        <begin position="1"/>
        <end position="21"/>
    </location>
</feature>
<dbReference type="PANTHER" id="PTHR43081:SF1">
    <property type="entry name" value="ADENYLATE CYCLASE, TERMINAL-DIFFERENTIATION SPECIFIC"/>
    <property type="match status" value="1"/>
</dbReference>
<dbReference type="AlphaFoldDB" id="A0A7C3EB43"/>
<evidence type="ECO:0000259" key="3">
    <source>
        <dbReference type="PROSITE" id="PS50125"/>
    </source>
</evidence>
<dbReference type="Gene3D" id="2.60.120.260">
    <property type="entry name" value="Galactose-binding domain-like"/>
    <property type="match status" value="1"/>
</dbReference>
<accession>A0A7C3EB43</accession>
<protein>
    <submittedName>
        <fullName evidence="4">Adenylate/guanylate cyclase domain-containing protein</fullName>
    </submittedName>
</protein>
<sequence>MNKRWLFGVSFALFAAHCIGAQELPGAHSGKMDLTSVYFSKNSTIELTGEWAFWWQRKITSVEVLITQDAPPDAWPVLPSYWNSGTHGGKLFPAQGSATYRLTLTLPDSQVYGLYVPQMVSSYELYINGKLIGTNGNASVNLNDVRGEFKPEVYYVTPEKNTLDIFLFIVNRDYRSGGQWKPIVFGAAQAIQNFYNRSLMGELFLFGAILIIGLYNIAMYIFRPKDRSSLYFGLFCIIVALRVITTGTRALGHLAAVIPWEVQIKLELSVFYLGSLFFGLFFKELFPKDIPSLGLGIMLIPAVCFTVLALFLPISLFNRLVTAMEITAIAGLFFVLVCIILAWIRKRENALLILAGFIIFTLTAINDVLYSKNLIKTTYMLPLGLFSFIFLQSLALARIFSNSFTRVEQLSDELTTINKSMSRFVPNEFLTFLNKKSINDIALGDQVLRTITILFADIRSFTTLSETMSPQENFNFINSYFNRIGPIIRNNHGFIDKYIGDGIMALFPEKPQDAVAASLAIHEKLNEYNKERLSHGLQPIQIGIGIHTGPVMLGIIGEQMRIESTVISDSVNLASRIESLTRTYNVPILLSGNMQHYLQEAGFNGRLIDTVLVKGKSQPCDIYELLDIYSPKEKIYFMESKNLFEQGVRLYHEKDYDKALRIFKLCYAKNPQDNHAALYIYRIKNAMKLKILQQNKYEGDTKPEANQKPASPKME</sequence>
<feature type="chain" id="PRO_5027914276" evidence="2">
    <location>
        <begin position="22"/>
        <end position="715"/>
    </location>
</feature>
<organism evidence="4">
    <name type="scientific">Gracilinema caldarium</name>
    <dbReference type="NCBI Taxonomy" id="215591"/>
    <lineage>
        <taxon>Bacteria</taxon>
        <taxon>Pseudomonadati</taxon>
        <taxon>Spirochaetota</taxon>
        <taxon>Spirochaetia</taxon>
        <taxon>Spirochaetales</taxon>
        <taxon>Breznakiellaceae</taxon>
        <taxon>Gracilinema</taxon>
    </lineage>
</organism>